<sequence length="231" mass="23874">MNKLFKNALIAIGATLAIPAASAAVIDFDSLSPDIYAAGDFFSDGNYKFTVGAGPNDTGFAGAIGSNVADACFLIDCPVGNDSQYYLGLNDGSLNIASDVGMGFTLGKFEASFVAPVVANIPFSVARLLISAQDYLGNTYNTSVELPGQNANGFWEFSGFAFDAPGLILKQIAFTACLTDVNGACVPLGENQAQFGLDNLNVSTVPEPASALLIALGLAGMGIAYRRKQAA</sequence>
<accession>A0A1K2HPQ5</accession>
<proteinExistence type="predicted"/>
<dbReference type="NCBIfam" id="NF038120">
    <property type="entry name" value="PEP_CTERM_QFxxD"/>
    <property type="match status" value="1"/>
</dbReference>
<evidence type="ECO:0000259" key="2">
    <source>
        <dbReference type="Pfam" id="PF07589"/>
    </source>
</evidence>
<dbReference type="RefSeq" id="WP_072429675.1">
    <property type="nucleotide sequence ID" value="NZ_FPKR01000013.1"/>
</dbReference>
<protein>
    <submittedName>
        <fullName evidence="3">VPLPA-CTERM protein sorting domain-containing protein</fullName>
    </submittedName>
</protein>
<name>A0A1K2HPQ5_9NEIS</name>
<feature type="chain" id="PRO_5012069076" evidence="1">
    <location>
        <begin position="24"/>
        <end position="231"/>
    </location>
</feature>
<dbReference type="AlphaFoldDB" id="A0A1K2HPQ5"/>
<evidence type="ECO:0000313" key="4">
    <source>
        <dbReference type="Proteomes" id="UP000186513"/>
    </source>
</evidence>
<dbReference type="OrthoDB" id="8707306at2"/>
<dbReference type="Pfam" id="PF07589">
    <property type="entry name" value="PEP-CTERM"/>
    <property type="match status" value="1"/>
</dbReference>
<dbReference type="InterPro" id="IPR013424">
    <property type="entry name" value="Ice-binding_C"/>
</dbReference>
<gene>
    <name evidence="3" type="ORF">SAMN02745887_03189</name>
</gene>
<feature type="signal peptide" evidence="1">
    <location>
        <begin position="1"/>
        <end position="23"/>
    </location>
</feature>
<dbReference type="Proteomes" id="UP000186513">
    <property type="component" value="Unassembled WGS sequence"/>
</dbReference>
<feature type="domain" description="Ice-binding protein C-terminal" evidence="2">
    <location>
        <begin position="204"/>
        <end position="228"/>
    </location>
</feature>
<evidence type="ECO:0000256" key="1">
    <source>
        <dbReference type="SAM" id="SignalP"/>
    </source>
</evidence>
<organism evidence="3 4">
    <name type="scientific">Chitinimonas taiwanensis DSM 18899</name>
    <dbReference type="NCBI Taxonomy" id="1121279"/>
    <lineage>
        <taxon>Bacteria</taxon>
        <taxon>Pseudomonadati</taxon>
        <taxon>Pseudomonadota</taxon>
        <taxon>Betaproteobacteria</taxon>
        <taxon>Neisseriales</taxon>
        <taxon>Chitinibacteraceae</taxon>
        <taxon>Chitinimonas</taxon>
    </lineage>
</organism>
<evidence type="ECO:0000313" key="3">
    <source>
        <dbReference type="EMBL" id="SFZ78792.1"/>
    </source>
</evidence>
<reference evidence="3 4" key="1">
    <citation type="submission" date="2016-11" db="EMBL/GenBank/DDBJ databases">
        <authorList>
            <person name="Jaros S."/>
            <person name="Januszkiewicz K."/>
            <person name="Wedrychowicz H."/>
        </authorList>
    </citation>
    <scope>NUCLEOTIDE SEQUENCE [LARGE SCALE GENOMIC DNA]</scope>
    <source>
        <strain evidence="3 4">DSM 18899</strain>
    </source>
</reference>
<keyword evidence="4" id="KW-1185">Reference proteome</keyword>
<dbReference type="EMBL" id="FPKR01000013">
    <property type="protein sequence ID" value="SFZ78792.1"/>
    <property type="molecule type" value="Genomic_DNA"/>
</dbReference>
<keyword evidence="1" id="KW-0732">Signal</keyword>
<dbReference type="NCBIfam" id="TIGR02595">
    <property type="entry name" value="PEP_CTERM"/>
    <property type="match status" value="1"/>
</dbReference>